<evidence type="ECO:0000256" key="3">
    <source>
        <dbReference type="ARBA" id="ARBA00023125"/>
    </source>
</evidence>
<reference evidence="6 7" key="1">
    <citation type="submission" date="2022-01" db="EMBL/GenBank/DDBJ databases">
        <title>Whole genome-based taxonomy of the Shewanellaceae.</title>
        <authorList>
            <person name="Martin-Rodriguez A.J."/>
        </authorList>
    </citation>
    <scope>NUCLEOTIDE SEQUENCE [LARGE SCALE GENOMIC DNA]</scope>
    <source>
        <strain evidence="6 7">DSM 24955</strain>
    </source>
</reference>
<evidence type="ECO:0000313" key="7">
    <source>
        <dbReference type="Proteomes" id="UP001202134"/>
    </source>
</evidence>
<keyword evidence="7" id="KW-1185">Reference proteome</keyword>
<protein>
    <submittedName>
        <fullName evidence="6">LysR family transcriptional regulator</fullName>
    </submittedName>
</protein>
<keyword evidence="3" id="KW-0238">DNA-binding</keyword>
<dbReference type="InterPro" id="IPR050389">
    <property type="entry name" value="LysR-type_TF"/>
</dbReference>
<accession>A0ABT0KVY7</accession>
<dbReference type="PROSITE" id="PS50931">
    <property type="entry name" value="HTH_LYSR"/>
    <property type="match status" value="1"/>
</dbReference>
<dbReference type="SUPFAM" id="SSF46785">
    <property type="entry name" value="Winged helix' DNA-binding domain"/>
    <property type="match status" value="1"/>
</dbReference>
<comment type="similarity">
    <text evidence="1">Belongs to the LysR transcriptional regulatory family.</text>
</comment>
<dbReference type="Proteomes" id="UP001202134">
    <property type="component" value="Unassembled WGS sequence"/>
</dbReference>
<dbReference type="Gene3D" id="1.10.10.10">
    <property type="entry name" value="Winged helix-like DNA-binding domain superfamily/Winged helix DNA-binding domain"/>
    <property type="match status" value="1"/>
</dbReference>
<evidence type="ECO:0000256" key="2">
    <source>
        <dbReference type="ARBA" id="ARBA00023015"/>
    </source>
</evidence>
<dbReference type="Pfam" id="PF00126">
    <property type="entry name" value="HTH_1"/>
    <property type="match status" value="1"/>
</dbReference>
<comment type="caution">
    <text evidence="6">The sequence shown here is derived from an EMBL/GenBank/DDBJ whole genome shotgun (WGS) entry which is preliminary data.</text>
</comment>
<dbReference type="RefSeq" id="WP_248957013.1">
    <property type="nucleotide sequence ID" value="NZ_JAKIKU010000019.1"/>
</dbReference>
<keyword evidence="4" id="KW-0804">Transcription</keyword>
<gene>
    <name evidence="6" type="ORF">L2737_21085</name>
</gene>
<evidence type="ECO:0000313" key="6">
    <source>
        <dbReference type="EMBL" id="MCL1047799.1"/>
    </source>
</evidence>
<evidence type="ECO:0000256" key="1">
    <source>
        <dbReference type="ARBA" id="ARBA00009437"/>
    </source>
</evidence>
<proteinExistence type="inferred from homology"/>
<dbReference type="InterPro" id="IPR036390">
    <property type="entry name" value="WH_DNA-bd_sf"/>
</dbReference>
<dbReference type="EMBL" id="JAKIKU010000019">
    <property type="protein sequence ID" value="MCL1047799.1"/>
    <property type="molecule type" value="Genomic_DNA"/>
</dbReference>
<sequence>MNPTTTQERLLNLDYMTLLVFLRLYEFQSGKLTAESFSVPQSKISRCLSRLREAFDDPLFVKRVSGLEITDKSQRLYPILKKIEINHIDLAQEINKSVESLDSDIIIKAPSGFTNGVLRKLYNCQCENHCGSACVKSAVLQDNGSNDEEMLLNSQCDMVISCNPSIHVGIQSQKICEVTDTFVVAKHDHPIWDEIYKPLLDRVLNYPVILTEVMHFNSELEATPLKQFADGRMRELKVAAKTNNLNEIYDFLTGTDAITLVVSQGAVDYLTNDDALRAQIVPQTERAELMRNKPNMTLYMQTRKTERKLSNCVKNKIAELIATGANGCIKACQLSR</sequence>
<keyword evidence="2" id="KW-0805">Transcription regulation</keyword>
<dbReference type="PANTHER" id="PTHR30118">
    <property type="entry name" value="HTH-TYPE TRANSCRIPTIONAL REGULATOR LEUO-RELATED"/>
    <property type="match status" value="1"/>
</dbReference>
<dbReference type="PANTHER" id="PTHR30118:SF14">
    <property type="entry name" value="LYSR FAMILY TRANSCRIPTIONAL REGULATOR"/>
    <property type="match status" value="1"/>
</dbReference>
<dbReference type="SUPFAM" id="SSF53850">
    <property type="entry name" value="Periplasmic binding protein-like II"/>
    <property type="match status" value="1"/>
</dbReference>
<dbReference type="InterPro" id="IPR000847">
    <property type="entry name" value="LysR_HTH_N"/>
</dbReference>
<name>A0ABT0KVY7_9GAMM</name>
<dbReference type="InterPro" id="IPR036388">
    <property type="entry name" value="WH-like_DNA-bd_sf"/>
</dbReference>
<evidence type="ECO:0000259" key="5">
    <source>
        <dbReference type="PROSITE" id="PS50931"/>
    </source>
</evidence>
<organism evidence="6 7">
    <name type="scientific">Shewanella electrodiphila</name>
    <dbReference type="NCBI Taxonomy" id="934143"/>
    <lineage>
        <taxon>Bacteria</taxon>
        <taxon>Pseudomonadati</taxon>
        <taxon>Pseudomonadota</taxon>
        <taxon>Gammaproteobacteria</taxon>
        <taxon>Alteromonadales</taxon>
        <taxon>Shewanellaceae</taxon>
        <taxon>Shewanella</taxon>
    </lineage>
</organism>
<feature type="domain" description="HTH lysR-type" evidence="5">
    <location>
        <begin position="18"/>
        <end position="70"/>
    </location>
</feature>
<dbReference type="Gene3D" id="3.40.190.10">
    <property type="entry name" value="Periplasmic binding protein-like II"/>
    <property type="match status" value="2"/>
</dbReference>
<evidence type="ECO:0000256" key="4">
    <source>
        <dbReference type="ARBA" id="ARBA00023163"/>
    </source>
</evidence>